<comment type="similarity">
    <text evidence="2">Belongs to the FAD-binding monooxygenase family.</text>
</comment>
<protein>
    <submittedName>
        <fullName evidence="8">NAD(P)/FAD-dependent oxidoreductase</fullName>
        <ecNumber evidence="8">1.14.13.-</ecNumber>
    </submittedName>
</protein>
<dbReference type="EC" id="1.14.13.-" evidence="8"/>
<dbReference type="Pfam" id="PF00743">
    <property type="entry name" value="FMO-like"/>
    <property type="match status" value="1"/>
</dbReference>
<sequence length="541" mass="60055">MTTTPTTRHDVLVVGAGFGGMYAVWKFRELGYDVVGLEAGGDVGGVWYWNRYPGARCDLQSVDYSYGFHAEVQQEWTWSEQFAAQPEILAYANFVADRLDLRSSFRFDTRVCGAAWDEDDQRWRVTTDAGDVLEARYCIMATGPLSVPKDPDIPGLDRFGGELLRAQKWPHHPVDFAGKRVGVIGTGSSGIQIVQEVGRSAEELFVFQRTPSWTLPMRNHTLSADYTAEMKRHYPALRESMRLNPTGGTRPVTSRPFYSLPPEQRRSVMDHAWEDGGHTFLACFSDLLTNEEANEEVAEYVREKIAGIVEDPETAEALKPRGYPILARRVCLDTEYYETYNLPGVHLVDCLKHPIVEVTETGVRTEDGETELDVLILATGYDALTGALLAFDVTGRDGRRLADKWAEGPETFLGLMVEGFPNMFTTCGPNGPAALANIITISENDVDWIAELIGWMGQEGQTSVEPSERAETRWMDHVRELAAGSLVRKANTWWTGANVAGKPRGLTMFVGGFHNYRAACQAVAKEQYAELEFSAPTAGAA</sequence>
<evidence type="ECO:0000256" key="3">
    <source>
        <dbReference type="ARBA" id="ARBA00022630"/>
    </source>
</evidence>
<dbReference type="RefSeq" id="WP_336406149.1">
    <property type="nucleotide sequence ID" value="NZ_JBAPLU010000032.1"/>
</dbReference>
<dbReference type="PANTHER" id="PTHR43098:SF3">
    <property type="entry name" value="L-ORNITHINE N(5)-MONOOXYGENASE-RELATED"/>
    <property type="match status" value="1"/>
</dbReference>
<dbReference type="PANTHER" id="PTHR43098">
    <property type="entry name" value="L-ORNITHINE N(5)-MONOOXYGENASE-RELATED"/>
    <property type="match status" value="1"/>
</dbReference>
<comment type="caution">
    <text evidence="8">The sequence shown here is derived from an EMBL/GenBank/DDBJ whole genome shotgun (WGS) entry which is preliminary data.</text>
</comment>
<evidence type="ECO:0000256" key="1">
    <source>
        <dbReference type="ARBA" id="ARBA00001974"/>
    </source>
</evidence>
<dbReference type="Proteomes" id="UP001361570">
    <property type="component" value="Unassembled WGS sequence"/>
</dbReference>
<accession>A0ABU8DZF2</accession>
<dbReference type="InterPro" id="IPR036188">
    <property type="entry name" value="FAD/NAD-bd_sf"/>
</dbReference>
<dbReference type="PRINTS" id="PR00411">
    <property type="entry name" value="PNDRDTASEI"/>
</dbReference>
<evidence type="ECO:0000256" key="7">
    <source>
        <dbReference type="ARBA" id="ARBA00023033"/>
    </source>
</evidence>
<keyword evidence="4" id="KW-0274">FAD</keyword>
<dbReference type="InterPro" id="IPR020946">
    <property type="entry name" value="Flavin_mOase-like"/>
</dbReference>
<dbReference type="InterPro" id="IPR050775">
    <property type="entry name" value="FAD-binding_Monooxygenases"/>
</dbReference>
<evidence type="ECO:0000313" key="9">
    <source>
        <dbReference type="Proteomes" id="UP001361570"/>
    </source>
</evidence>
<evidence type="ECO:0000256" key="6">
    <source>
        <dbReference type="ARBA" id="ARBA00023002"/>
    </source>
</evidence>
<dbReference type="GO" id="GO:0016491">
    <property type="term" value="F:oxidoreductase activity"/>
    <property type="evidence" value="ECO:0007669"/>
    <property type="project" value="UniProtKB-KW"/>
</dbReference>
<dbReference type="SUPFAM" id="SSF51905">
    <property type="entry name" value="FAD/NAD(P)-binding domain"/>
    <property type="match status" value="1"/>
</dbReference>
<reference evidence="8 9" key="1">
    <citation type="submission" date="2024-03" db="EMBL/GenBank/DDBJ databases">
        <title>Draft genome sequence of Klenkia sp. LSe6-5.</title>
        <authorList>
            <person name="Duangmal K."/>
            <person name="Chantavorakit T."/>
        </authorList>
    </citation>
    <scope>NUCLEOTIDE SEQUENCE [LARGE SCALE GENOMIC DNA]</scope>
    <source>
        <strain evidence="8 9">LSe6-5</strain>
    </source>
</reference>
<proteinExistence type="inferred from homology"/>
<evidence type="ECO:0000256" key="4">
    <source>
        <dbReference type="ARBA" id="ARBA00022827"/>
    </source>
</evidence>
<evidence type="ECO:0000313" key="8">
    <source>
        <dbReference type="EMBL" id="MEI4274033.1"/>
    </source>
</evidence>
<keyword evidence="3" id="KW-0285">Flavoprotein</keyword>
<dbReference type="EMBL" id="JBAPLU010000032">
    <property type="protein sequence ID" value="MEI4274033.1"/>
    <property type="molecule type" value="Genomic_DNA"/>
</dbReference>
<evidence type="ECO:0000256" key="2">
    <source>
        <dbReference type="ARBA" id="ARBA00010139"/>
    </source>
</evidence>
<keyword evidence="6 8" id="KW-0560">Oxidoreductase</keyword>
<keyword evidence="5" id="KW-0521">NADP</keyword>
<name>A0ABU8DZF2_9ACTN</name>
<keyword evidence="7" id="KW-0503">Monooxygenase</keyword>
<gene>
    <name evidence="8" type="ORF">TEK04_20105</name>
</gene>
<keyword evidence="9" id="KW-1185">Reference proteome</keyword>
<evidence type="ECO:0000256" key="5">
    <source>
        <dbReference type="ARBA" id="ARBA00022857"/>
    </source>
</evidence>
<comment type="cofactor">
    <cofactor evidence="1">
        <name>FAD</name>
        <dbReference type="ChEBI" id="CHEBI:57692"/>
    </cofactor>
</comment>
<dbReference type="Gene3D" id="3.50.50.60">
    <property type="entry name" value="FAD/NAD(P)-binding domain"/>
    <property type="match status" value="2"/>
</dbReference>
<organism evidence="8 9">
    <name type="scientific">Klenkia sesuvii</name>
    <dbReference type="NCBI Taxonomy" id="3103137"/>
    <lineage>
        <taxon>Bacteria</taxon>
        <taxon>Bacillati</taxon>
        <taxon>Actinomycetota</taxon>
        <taxon>Actinomycetes</taxon>
        <taxon>Geodermatophilales</taxon>
        <taxon>Geodermatophilaceae</taxon>
        <taxon>Klenkia</taxon>
    </lineage>
</organism>